<dbReference type="STRING" id="32473.ENSXCOP00000014398"/>
<dbReference type="GeneTree" id="ENSGT00390000009628"/>
<accession>A0A3B5LQL0</accession>
<dbReference type="InterPro" id="IPR015424">
    <property type="entry name" value="PyrdxlP-dep_Trfase"/>
</dbReference>
<keyword evidence="3" id="KW-0456">Lyase</keyword>
<keyword evidence="5" id="KW-1185">Reference proteome</keyword>
<evidence type="ECO:0000256" key="2">
    <source>
        <dbReference type="ARBA" id="ARBA00022898"/>
    </source>
</evidence>
<proteinExistence type="predicted"/>
<dbReference type="SUPFAM" id="SSF53383">
    <property type="entry name" value="PLP-dependent transferases"/>
    <property type="match status" value="1"/>
</dbReference>
<evidence type="ECO:0000313" key="4">
    <source>
        <dbReference type="Ensembl" id="ENSXCOP00000014398.1"/>
    </source>
</evidence>
<comment type="cofactor">
    <cofactor evidence="1">
        <name>pyridoxal 5'-phosphate</name>
        <dbReference type="ChEBI" id="CHEBI:597326"/>
    </cofactor>
</comment>
<evidence type="ECO:0000256" key="3">
    <source>
        <dbReference type="ARBA" id="ARBA00023239"/>
    </source>
</evidence>
<reference evidence="4" key="2">
    <citation type="submission" date="2025-09" db="UniProtKB">
        <authorList>
            <consortium name="Ensembl"/>
        </authorList>
    </citation>
    <scope>IDENTIFICATION</scope>
</reference>
<organism evidence="4 5">
    <name type="scientific">Xiphophorus couchianus</name>
    <name type="common">Monterrey platyfish</name>
    <dbReference type="NCBI Taxonomy" id="32473"/>
    <lineage>
        <taxon>Eukaryota</taxon>
        <taxon>Metazoa</taxon>
        <taxon>Chordata</taxon>
        <taxon>Craniata</taxon>
        <taxon>Vertebrata</taxon>
        <taxon>Euteleostomi</taxon>
        <taxon>Actinopterygii</taxon>
        <taxon>Neopterygii</taxon>
        <taxon>Teleostei</taxon>
        <taxon>Neoteleostei</taxon>
        <taxon>Acanthomorphata</taxon>
        <taxon>Ovalentaria</taxon>
        <taxon>Atherinomorphae</taxon>
        <taxon>Cyprinodontiformes</taxon>
        <taxon>Poeciliidae</taxon>
        <taxon>Poeciliinae</taxon>
        <taxon>Xiphophorus</taxon>
    </lineage>
</organism>
<dbReference type="AlphaFoldDB" id="A0A3B5LQL0"/>
<dbReference type="PANTHER" id="PTHR42735">
    <property type="match status" value="1"/>
</dbReference>
<dbReference type="Proteomes" id="UP000261380">
    <property type="component" value="Unplaced"/>
</dbReference>
<dbReference type="InterPro" id="IPR050477">
    <property type="entry name" value="GrpII_AminoAcid_Decarb"/>
</dbReference>
<dbReference type="Ensembl" id="ENSXCOT00000014582.1">
    <property type="protein sequence ID" value="ENSXCOP00000014398.1"/>
    <property type="gene ID" value="ENSXCOG00000010926.1"/>
</dbReference>
<sequence>MTLTPGRWLGLPAVTAVTLYRHEDPALSLAAGLTSSQPVEKLRALPLWLSLQYLGHNGIVQKIRHAAALVRMTFSETTVRRMTVFRHVGEPSPNPATGAQQNLLEPSAGQGICSLTVSVRCVRGFLCIVVSTGYLGSRARCRRSHLSLGLLCGTFWTL</sequence>
<keyword evidence="2" id="KW-0663">Pyridoxal phosphate</keyword>
<name>A0A3B5LQL0_9TELE</name>
<protein>
    <submittedName>
        <fullName evidence="4">Uncharacterized protein</fullName>
    </submittedName>
</protein>
<evidence type="ECO:0000313" key="5">
    <source>
        <dbReference type="Proteomes" id="UP000261380"/>
    </source>
</evidence>
<dbReference type="PANTHER" id="PTHR42735:SF1">
    <property type="entry name" value="PYRIDOXAL-DEPENDENT DECARBOXYLASE DOMAIN-CONTAINING PROTEIN 1-RELATED"/>
    <property type="match status" value="1"/>
</dbReference>
<reference evidence="4" key="1">
    <citation type="submission" date="2025-08" db="UniProtKB">
        <authorList>
            <consortium name="Ensembl"/>
        </authorList>
    </citation>
    <scope>IDENTIFICATION</scope>
</reference>
<evidence type="ECO:0000256" key="1">
    <source>
        <dbReference type="ARBA" id="ARBA00001933"/>
    </source>
</evidence>